<dbReference type="Gene3D" id="1.20.1640.10">
    <property type="entry name" value="Multidrug efflux transporter AcrB transmembrane domain"/>
    <property type="match status" value="1"/>
</dbReference>
<keyword evidence="1" id="KW-0472">Membrane</keyword>
<dbReference type="PANTHER" id="PTHR10796">
    <property type="entry name" value="PATCHED-RELATED"/>
    <property type="match status" value="1"/>
</dbReference>
<dbReference type="InterPro" id="IPR051697">
    <property type="entry name" value="Patched_domain-protein"/>
</dbReference>
<dbReference type="PANTHER" id="PTHR10796:SF92">
    <property type="entry name" value="PATCHED-RELATED, ISOFORM A"/>
    <property type="match status" value="1"/>
</dbReference>
<keyword evidence="1" id="KW-1133">Transmembrane helix</keyword>
<feature type="non-terminal residue" evidence="2">
    <location>
        <position position="1"/>
    </location>
</feature>
<evidence type="ECO:0000313" key="2">
    <source>
        <dbReference type="EMBL" id="AFA34405.1"/>
    </source>
</evidence>
<gene>
    <name evidence="2" type="primary">PTCHD3</name>
</gene>
<feature type="non-terminal residue" evidence="2">
    <location>
        <position position="165"/>
    </location>
</feature>
<accession>H6BD73</accession>
<dbReference type="GO" id="GO:0016020">
    <property type="term" value="C:membrane"/>
    <property type="evidence" value="ECO:0007669"/>
    <property type="project" value="TreeGrafter"/>
</dbReference>
<sequence>YRGSRPRYYWDLTLSSITMIHLVMSVGFSVDFSVHICHAFMTVEGYSREIVLQNAIDRSGGPVVNAAFSTLLGIVMLAFSTSYVFKSFGILMFLVIGFGLIHASFFLPLLLYAITPCFHKTHTLNSSFNSTPGRVESDIRTRYPDNLRGFDDNSEILSAETCYAC</sequence>
<dbReference type="AlphaFoldDB" id="H6BD73"/>
<protein>
    <submittedName>
        <fullName evidence="2">Patched domain of vertebrates</fullName>
    </submittedName>
</protein>
<feature type="transmembrane region" description="Helical" evidence="1">
    <location>
        <begin position="63"/>
        <end position="85"/>
    </location>
</feature>
<feature type="transmembrane region" description="Helical" evidence="1">
    <location>
        <begin position="20"/>
        <end position="43"/>
    </location>
</feature>
<proteinExistence type="evidence at transcript level"/>
<reference evidence="2" key="1">
    <citation type="journal article" date="2012" name="Gene">
        <title>Identification and expression of immune genes in the flat oyster Ostrea edulis in response to bonamiosis.</title>
        <authorList>
            <person name="Martin-Gomez L."/>
            <person name="Villalba A."/>
            <person name="Abollo E."/>
        </authorList>
    </citation>
    <scope>NUCLEOTIDE SEQUENCE</scope>
</reference>
<name>H6BD73_OSTED</name>
<keyword evidence="1" id="KW-0812">Transmembrane</keyword>
<dbReference type="EMBL" id="JF744701">
    <property type="protein sequence ID" value="AFA34405.1"/>
    <property type="molecule type" value="mRNA"/>
</dbReference>
<evidence type="ECO:0000256" key="1">
    <source>
        <dbReference type="SAM" id="Phobius"/>
    </source>
</evidence>
<feature type="transmembrane region" description="Helical" evidence="1">
    <location>
        <begin position="91"/>
        <end position="114"/>
    </location>
</feature>
<organism evidence="2">
    <name type="scientific">Ostrea edulis</name>
    <name type="common">Native oyster</name>
    <name type="synonym">European flat oyster</name>
    <dbReference type="NCBI Taxonomy" id="37623"/>
    <lineage>
        <taxon>Eukaryota</taxon>
        <taxon>Metazoa</taxon>
        <taxon>Spiralia</taxon>
        <taxon>Lophotrochozoa</taxon>
        <taxon>Mollusca</taxon>
        <taxon>Bivalvia</taxon>
        <taxon>Autobranchia</taxon>
        <taxon>Pteriomorphia</taxon>
        <taxon>Ostreida</taxon>
        <taxon>Ostreoidea</taxon>
        <taxon>Ostreidae</taxon>
        <taxon>Ostrea</taxon>
    </lineage>
</organism>
<dbReference type="SUPFAM" id="SSF82866">
    <property type="entry name" value="Multidrug efflux transporter AcrB transmembrane domain"/>
    <property type="match status" value="1"/>
</dbReference>